<keyword evidence="2" id="KW-0378">Hydrolase</keyword>
<name>A0A368KM98_9BACT</name>
<dbReference type="InterPro" id="IPR050491">
    <property type="entry name" value="AmpC-like"/>
</dbReference>
<dbReference type="PANTHER" id="PTHR46825">
    <property type="entry name" value="D-ALANYL-D-ALANINE-CARBOXYPEPTIDASE/ENDOPEPTIDASE AMPH"/>
    <property type="match status" value="1"/>
</dbReference>
<dbReference type="EMBL" id="QPEX01000039">
    <property type="protein sequence ID" value="RCS43233.1"/>
    <property type="molecule type" value="Genomic_DNA"/>
</dbReference>
<sequence>MDDPNNHMKRLLTFPLVLTLLVTGFVATSQAQLTLDEAKISGEVQQFLQENAIPGAVVLIRKGDQQWQKAFGVADLKTGQAMQTDMAFRIGSNTKTMTATVVLQLVQQGKLKLDEPVSKYFQNVPNGDQITIADLLEMRSGIPTYSDLKSVNQVLDEQPKYVYTPQELIQLGIEQKPLFKPGTEFNYSNTNYVMLGVLIEQKMGMSLEQAFYQNLFEPLKLNRTLLPASNDDTMPAPFAHGYLFGTNVSTLDDPALPADEQKAALAGKLLPNDVTFANPSWAWAAGGAISTADQLATYVEALVNGGLLDQAMQKERLASLKPTNPDLADSPEYGLGIVKLGPMLGHDGSLPGYQSFMGHDPETGITLIVWTNLQTSPNGGETANGIAKLLIKHLGAK</sequence>
<evidence type="ECO:0000313" key="2">
    <source>
        <dbReference type="EMBL" id="RCS43233.1"/>
    </source>
</evidence>
<dbReference type="GO" id="GO:0016787">
    <property type="term" value="F:hydrolase activity"/>
    <property type="evidence" value="ECO:0007669"/>
    <property type="project" value="UniProtKB-KW"/>
</dbReference>
<dbReference type="Pfam" id="PF00144">
    <property type="entry name" value="Beta-lactamase"/>
    <property type="match status" value="1"/>
</dbReference>
<dbReference type="InterPro" id="IPR001466">
    <property type="entry name" value="Beta-lactam-related"/>
</dbReference>
<feature type="domain" description="Beta-lactamase-related" evidence="1">
    <location>
        <begin position="44"/>
        <end position="383"/>
    </location>
</feature>
<reference evidence="2 3" key="1">
    <citation type="submission" date="2018-07" db="EMBL/GenBank/DDBJ databases">
        <title>Comparative genomes isolates from brazilian mangrove.</title>
        <authorList>
            <person name="De Araujo J.E."/>
            <person name="Taketani R.G."/>
            <person name="Silva M.C.P."/>
            <person name="Lourenco M.V."/>
            <person name="Oliveira V.M."/>
            <person name="Andreote F.D."/>
        </authorList>
    </citation>
    <scope>NUCLEOTIDE SEQUENCE [LARGE SCALE GENOMIC DNA]</scope>
    <source>
        <strain evidence="2 3">HEX PRIS-MGV</strain>
    </source>
</reference>
<evidence type="ECO:0000259" key="1">
    <source>
        <dbReference type="Pfam" id="PF00144"/>
    </source>
</evidence>
<dbReference type="AlphaFoldDB" id="A0A368KM98"/>
<accession>A0A368KM98</accession>
<protein>
    <submittedName>
        <fullName evidence="2">Class A beta-lactamase-related serine hydrolase</fullName>
    </submittedName>
</protein>
<dbReference type="SUPFAM" id="SSF56601">
    <property type="entry name" value="beta-lactamase/transpeptidase-like"/>
    <property type="match status" value="1"/>
</dbReference>
<organism evidence="2 3">
    <name type="scientific">Bremerella cremea</name>
    <dbReference type="NCBI Taxonomy" id="1031537"/>
    <lineage>
        <taxon>Bacteria</taxon>
        <taxon>Pseudomonadati</taxon>
        <taxon>Planctomycetota</taxon>
        <taxon>Planctomycetia</taxon>
        <taxon>Pirellulales</taxon>
        <taxon>Pirellulaceae</taxon>
        <taxon>Bremerella</taxon>
    </lineage>
</organism>
<comment type="caution">
    <text evidence="2">The sequence shown here is derived from an EMBL/GenBank/DDBJ whole genome shotgun (WGS) entry which is preliminary data.</text>
</comment>
<proteinExistence type="predicted"/>
<dbReference type="Gene3D" id="3.40.710.10">
    <property type="entry name" value="DD-peptidase/beta-lactamase superfamily"/>
    <property type="match status" value="1"/>
</dbReference>
<evidence type="ECO:0000313" key="3">
    <source>
        <dbReference type="Proteomes" id="UP000253562"/>
    </source>
</evidence>
<dbReference type="Proteomes" id="UP000253562">
    <property type="component" value="Unassembled WGS sequence"/>
</dbReference>
<gene>
    <name evidence="2" type="ORF">DTL42_18930</name>
</gene>
<dbReference type="PANTHER" id="PTHR46825:SF7">
    <property type="entry name" value="D-ALANYL-D-ALANINE CARBOXYPEPTIDASE"/>
    <property type="match status" value="1"/>
</dbReference>
<dbReference type="InterPro" id="IPR012338">
    <property type="entry name" value="Beta-lactam/transpept-like"/>
</dbReference>